<reference evidence="4" key="2">
    <citation type="submission" date="2021-08" db="EMBL/GenBank/DDBJ databases">
        <authorList>
            <person name="Tani A."/>
            <person name="Ola A."/>
            <person name="Ogura Y."/>
            <person name="Katsura K."/>
            <person name="Hayashi T."/>
        </authorList>
    </citation>
    <scope>NUCLEOTIDE SEQUENCE</scope>
    <source>
        <strain evidence="4">DSM 17168</strain>
    </source>
</reference>
<proteinExistence type="predicted"/>
<dbReference type="PANTHER" id="PTHR30204">
    <property type="entry name" value="REDOX-CYCLING DRUG-SENSING TRANSCRIPTIONAL ACTIVATOR SOXR"/>
    <property type="match status" value="1"/>
</dbReference>
<dbReference type="RefSeq" id="WP_238234288.1">
    <property type="nucleotide sequence ID" value="NZ_BPQQ01000016.1"/>
</dbReference>
<dbReference type="PROSITE" id="PS50937">
    <property type="entry name" value="HTH_MERR_2"/>
    <property type="match status" value="1"/>
</dbReference>
<evidence type="ECO:0000259" key="3">
    <source>
        <dbReference type="PROSITE" id="PS50937"/>
    </source>
</evidence>
<dbReference type="SMART" id="SM00422">
    <property type="entry name" value="HTH_MERR"/>
    <property type="match status" value="1"/>
</dbReference>
<dbReference type="SUPFAM" id="SSF46955">
    <property type="entry name" value="Putative DNA-binding domain"/>
    <property type="match status" value="1"/>
</dbReference>
<feature type="coiled-coil region" evidence="2">
    <location>
        <begin position="88"/>
        <end position="115"/>
    </location>
</feature>
<dbReference type="Pfam" id="PF13411">
    <property type="entry name" value="MerR_1"/>
    <property type="match status" value="1"/>
</dbReference>
<evidence type="ECO:0000313" key="5">
    <source>
        <dbReference type="Proteomes" id="UP001055153"/>
    </source>
</evidence>
<sequence length="135" mass="15175">MTDELTIGTLAATTGVHLETVRYYERIGLLPPPTRSPSGHRRYDAEAVRRLTFVRRCRDLGFPIDSIRAMLTLVDRRQVTCREMQGIAARHLAEVREKLADLRQLEQDLDRLIGTCSGTDTPDCPIIDALMAEPG</sequence>
<evidence type="ECO:0000313" key="4">
    <source>
        <dbReference type="EMBL" id="GJD99401.1"/>
    </source>
</evidence>
<keyword evidence="2" id="KW-0175">Coiled coil</keyword>
<organism evidence="4 5">
    <name type="scientific">Methylobacterium isbiliense</name>
    <dbReference type="NCBI Taxonomy" id="315478"/>
    <lineage>
        <taxon>Bacteria</taxon>
        <taxon>Pseudomonadati</taxon>
        <taxon>Pseudomonadota</taxon>
        <taxon>Alphaproteobacteria</taxon>
        <taxon>Hyphomicrobiales</taxon>
        <taxon>Methylobacteriaceae</taxon>
        <taxon>Methylobacterium</taxon>
    </lineage>
</organism>
<name>A0ABQ4S8I8_9HYPH</name>
<dbReference type="Proteomes" id="UP001055153">
    <property type="component" value="Unassembled WGS sequence"/>
</dbReference>
<dbReference type="InterPro" id="IPR047057">
    <property type="entry name" value="MerR_fam"/>
</dbReference>
<dbReference type="InterPro" id="IPR009061">
    <property type="entry name" value="DNA-bd_dom_put_sf"/>
</dbReference>
<evidence type="ECO:0000256" key="2">
    <source>
        <dbReference type="SAM" id="Coils"/>
    </source>
</evidence>
<dbReference type="InterPro" id="IPR000551">
    <property type="entry name" value="MerR-type_HTH_dom"/>
</dbReference>
<gene>
    <name evidence="4" type="primary">merR1_1</name>
    <name evidence="4" type="ORF">GMJLKIPL_1318</name>
</gene>
<accession>A0ABQ4S8I8</accession>
<comment type="caution">
    <text evidence="4">The sequence shown here is derived from an EMBL/GenBank/DDBJ whole genome shotgun (WGS) entry which is preliminary data.</text>
</comment>
<dbReference type="CDD" id="cd04785">
    <property type="entry name" value="HTH_CadR-PbrR-like"/>
    <property type="match status" value="1"/>
</dbReference>
<feature type="domain" description="HTH merR-type" evidence="3">
    <location>
        <begin position="4"/>
        <end position="73"/>
    </location>
</feature>
<dbReference type="Gene3D" id="1.10.1660.10">
    <property type="match status" value="1"/>
</dbReference>
<keyword evidence="5" id="KW-1185">Reference proteome</keyword>
<reference evidence="4" key="1">
    <citation type="journal article" date="2021" name="Front. Microbiol.">
        <title>Comprehensive Comparative Genomics and Phenotyping of Methylobacterium Species.</title>
        <authorList>
            <person name="Alessa O."/>
            <person name="Ogura Y."/>
            <person name="Fujitani Y."/>
            <person name="Takami H."/>
            <person name="Hayashi T."/>
            <person name="Sahin N."/>
            <person name="Tani A."/>
        </authorList>
    </citation>
    <scope>NUCLEOTIDE SEQUENCE</scope>
    <source>
        <strain evidence="4">DSM 17168</strain>
    </source>
</reference>
<keyword evidence="1" id="KW-0238">DNA-binding</keyword>
<dbReference type="PRINTS" id="PR00040">
    <property type="entry name" value="HTHMERR"/>
</dbReference>
<dbReference type="PROSITE" id="PS00552">
    <property type="entry name" value="HTH_MERR_1"/>
    <property type="match status" value="1"/>
</dbReference>
<dbReference type="EMBL" id="BPQQ01000016">
    <property type="protein sequence ID" value="GJD99401.1"/>
    <property type="molecule type" value="Genomic_DNA"/>
</dbReference>
<protein>
    <submittedName>
        <fullName evidence="4">Mercuric resistance operon regulatory protein</fullName>
    </submittedName>
</protein>
<dbReference type="PANTHER" id="PTHR30204:SF92">
    <property type="entry name" value="HTH-TYPE TRANSCRIPTIONAL REGULATOR ZNTR"/>
    <property type="match status" value="1"/>
</dbReference>
<evidence type="ECO:0000256" key="1">
    <source>
        <dbReference type="ARBA" id="ARBA00023125"/>
    </source>
</evidence>